<evidence type="ECO:0000259" key="1">
    <source>
        <dbReference type="Pfam" id="PF00561"/>
    </source>
</evidence>
<dbReference type="GO" id="GO:0016787">
    <property type="term" value="F:hydrolase activity"/>
    <property type="evidence" value="ECO:0007669"/>
    <property type="project" value="UniProtKB-KW"/>
</dbReference>
<dbReference type="PANTHER" id="PTHR43798">
    <property type="entry name" value="MONOACYLGLYCEROL LIPASE"/>
    <property type="match status" value="1"/>
</dbReference>
<dbReference type="Gene3D" id="3.40.50.1820">
    <property type="entry name" value="alpha/beta hydrolase"/>
    <property type="match status" value="1"/>
</dbReference>
<dbReference type="GO" id="GO:0016020">
    <property type="term" value="C:membrane"/>
    <property type="evidence" value="ECO:0007669"/>
    <property type="project" value="TreeGrafter"/>
</dbReference>
<evidence type="ECO:0000313" key="3">
    <source>
        <dbReference type="EMBL" id="VFR61355.1"/>
    </source>
</evidence>
<dbReference type="EMBL" id="CAADIF010000005">
    <property type="protein sequence ID" value="VFR61355.1"/>
    <property type="molecule type" value="Genomic_DNA"/>
</dbReference>
<dbReference type="InterPro" id="IPR050266">
    <property type="entry name" value="AB_hydrolase_sf"/>
</dbReference>
<sequence>MSGIPGLAALPTFLEDGSADGRPVVLLHGIGSGALGWHAQMQAFPGRRVLAWNAPGYGDSRPLPSPQPLSQDYARALLALLDSQDLGPTALVASSWGSTIAIALAALQPDRITHLVLSGPTAGYGALPPAQRSALLAARSERAHAVGISTMLEQDAPLLLASTLPVEQRAQLALARQSVRLDGYLQALHALALADAPPVLREVTCPTLIVAGEQDAIAPLPEHVRRLAAALPSAGLELFPHCGHLPHVEHPECFNRLVEAFIDS</sequence>
<dbReference type="PRINTS" id="PR00412">
    <property type="entry name" value="EPOXHYDRLASE"/>
</dbReference>
<keyword evidence="2" id="KW-0378">Hydrolase</keyword>
<name>A0A484Q7E5_9ZZZZ</name>
<dbReference type="EMBL" id="CAADIA010000006">
    <property type="protein sequence ID" value="VFR32530.1"/>
    <property type="molecule type" value="Genomic_DNA"/>
</dbReference>
<dbReference type="InterPro" id="IPR000639">
    <property type="entry name" value="Epox_hydrolase-like"/>
</dbReference>
<dbReference type="InterPro" id="IPR029058">
    <property type="entry name" value="AB_hydrolase_fold"/>
</dbReference>
<dbReference type="PANTHER" id="PTHR43798:SF33">
    <property type="entry name" value="HYDROLASE, PUTATIVE (AFU_ORTHOLOGUE AFUA_2G14860)-RELATED"/>
    <property type="match status" value="1"/>
</dbReference>
<dbReference type="Pfam" id="PF00561">
    <property type="entry name" value="Abhydrolase_1"/>
    <property type="match status" value="1"/>
</dbReference>
<dbReference type="PRINTS" id="PR00111">
    <property type="entry name" value="ABHYDROLASE"/>
</dbReference>
<dbReference type="AlphaFoldDB" id="A0A484Q7E5"/>
<accession>A0A484Q7E5</accession>
<feature type="domain" description="AB hydrolase-1" evidence="1">
    <location>
        <begin position="23"/>
        <end position="251"/>
    </location>
</feature>
<dbReference type="InterPro" id="IPR000073">
    <property type="entry name" value="AB_hydrolase_1"/>
</dbReference>
<gene>
    <name evidence="2" type="ORF">ANK1_4184</name>
    <name evidence="3" type="ORF">ANK2_4185</name>
</gene>
<proteinExistence type="predicted"/>
<organism evidence="2">
    <name type="scientific">plant metagenome</name>
    <dbReference type="NCBI Taxonomy" id="1297885"/>
    <lineage>
        <taxon>unclassified sequences</taxon>
        <taxon>metagenomes</taxon>
        <taxon>organismal metagenomes</taxon>
    </lineage>
</organism>
<protein>
    <submittedName>
        <fullName evidence="2">Probable hydrolase</fullName>
    </submittedName>
</protein>
<dbReference type="SUPFAM" id="SSF53474">
    <property type="entry name" value="alpha/beta-Hydrolases"/>
    <property type="match status" value="1"/>
</dbReference>
<reference evidence="2" key="1">
    <citation type="submission" date="2019-03" db="EMBL/GenBank/DDBJ databases">
        <authorList>
            <person name="Danneels B."/>
        </authorList>
    </citation>
    <scope>NUCLEOTIDE SEQUENCE</scope>
</reference>
<evidence type="ECO:0000313" key="2">
    <source>
        <dbReference type="EMBL" id="VFR32530.1"/>
    </source>
</evidence>